<dbReference type="Gene3D" id="3.40.50.720">
    <property type="entry name" value="NAD(P)-binding Rossmann-like Domain"/>
    <property type="match status" value="1"/>
</dbReference>
<dbReference type="PANTHER" id="PTHR48107">
    <property type="entry name" value="NADPH-DEPENDENT ALDEHYDE REDUCTASE-LIKE PROTEIN, CHLOROPLASTIC-RELATED"/>
    <property type="match status" value="1"/>
</dbReference>
<evidence type="ECO:0000313" key="5">
    <source>
        <dbReference type="Proteomes" id="UP000825935"/>
    </source>
</evidence>
<dbReference type="OMA" id="MVSANRH"/>
<evidence type="ECO:0000259" key="3">
    <source>
        <dbReference type="SMART" id="SM00822"/>
    </source>
</evidence>
<evidence type="ECO:0000256" key="2">
    <source>
        <dbReference type="ARBA" id="ARBA00023002"/>
    </source>
</evidence>
<accession>A0A8T2U6J0</accession>
<protein>
    <recommendedName>
        <fullName evidence="3">Ketoreductase domain-containing protein</fullName>
    </recommendedName>
</protein>
<feature type="domain" description="Ketoreductase" evidence="3">
    <location>
        <begin position="8"/>
        <end position="193"/>
    </location>
</feature>
<dbReference type="OrthoDB" id="1669814at2759"/>
<organism evidence="4 5">
    <name type="scientific">Ceratopteris richardii</name>
    <name type="common">Triangle waterfern</name>
    <dbReference type="NCBI Taxonomy" id="49495"/>
    <lineage>
        <taxon>Eukaryota</taxon>
        <taxon>Viridiplantae</taxon>
        <taxon>Streptophyta</taxon>
        <taxon>Embryophyta</taxon>
        <taxon>Tracheophyta</taxon>
        <taxon>Polypodiopsida</taxon>
        <taxon>Polypodiidae</taxon>
        <taxon>Polypodiales</taxon>
        <taxon>Pteridineae</taxon>
        <taxon>Pteridaceae</taxon>
        <taxon>Parkerioideae</taxon>
        <taxon>Ceratopteris</taxon>
    </lineage>
</organism>
<comment type="similarity">
    <text evidence="1">Belongs to the short-chain dehydrogenases/reductases (SDR) family.</text>
</comment>
<dbReference type="SMART" id="SM00822">
    <property type="entry name" value="PKS_KR"/>
    <property type="match status" value="1"/>
</dbReference>
<dbReference type="Pfam" id="PF13561">
    <property type="entry name" value="adh_short_C2"/>
    <property type="match status" value="1"/>
</dbReference>
<dbReference type="InterPro" id="IPR002347">
    <property type="entry name" value="SDR_fam"/>
</dbReference>
<reference evidence="4" key="1">
    <citation type="submission" date="2021-08" db="EMBL/GenBank/DDBJ databases">
        <title>WGS assembly of Ceratopteris richardii.</title>
        <authorList>
            <person name="Marchant D.B."/>
            <person name="Chen G."/>
            <person name="Jenkins J."/>
            <person name="Shu S."/>
            <person name="Leebens-Mack J."/>
            <person name="Grimwood J."/>
            <person name="Schmutz J."/>
            <person name="Soltis P."/>
            <person name="Soltis D."/>
            <person name="Chen Z.-H."/>
        </authorList>
    </citation>
    <scope>NUCLEOTIDE SEQUENCE</scope>
    <source>
        <strain evidence="4">Whitten #5841</strain>
        <tissue evidence="4">Leaf</tissue>
    </source>
</reference>
<dbReference type="AlphaFoldDB" id="A0A8T2U6J0"/>
<proteinExistence type="inferred from homology"/>
<dbReference type="PANTHER" id="PTHR48107:SF7">
    <property type="entry name" value="RE15974P"/>
    <property type="match status" value="1"/>
</dbReference>
<dbReference type="EMBL" id="CM035414">
    <property type="protein sequence ID" value="KAH7429215.1"/>
    <property type="molecule type" value="Genomic_DNA"/>
</dbReference>
<dbReference type="SUPFAM" id="SSF51735">
    <property type="entry name" value="NAD(P)-binding Rossmann-fold domains"/>
    <property type="match status" value="1"/>
</dbReference>
<gene>
    <name evidence="4" type="ORF">KP509_09G037200</name>
</gene>
<dbReference type="GO" id="GO:0016614">
    <property type="term" value="F:oxidoreductase activity, acting on CH-OH group of donors"/>
    <property type="evidence" value="ECO:0007669"/>
    <property type="project" value="UniProtKB-ARBA"/>
</dbReference>
<comment type="caution">
    <text evidence="4">The sequence shown here is derived from an EMBL/GenBank/DDBJ whole genome shotgun (WGS) entry which is preliminary data.</text>
</comment>
<dbReference type="FunFam" id="3.40.50.720:FF:000084">
    <property type="entry name" value="Short-chain dehydrogenase reductase"/>
    <property type="match status" value="1"/>
</dbReference>
<evidence type="ECO:0000313" key="4">
    <source>
        <dbReference type="EMBL" id="KAH7429215.1"/>
    </source>
</evidence>
<dbReference type="InterPro" id="IPR036291">
    <property type="entry name" value="NAD(P)-bd_dom_sf"/>
</dbReference>
<name>A0A8T2U6J0_CERRI</name>
<dbReference type="Proteomes" id="UP000825935">
    <property type="component" value="Chromosome 9"/>
</dbReference>
<sequence length="255" mass="26683">MAGEQQGRVAVVTGGSRGIGRRICRTLAEKGASVVVCYQRDSAAASEVVSLICQHSGSASSADAIQGDASAPPDVSRFFDAAVSAFGHVDIVVHAAAILLTSFPSIENTPLEDWQRIMDVNATGTFLVCQEAAKRVTVGGHGRIITFSSIFAQGVRAGYGAYIASKAAVEALTKVLAKELRARRITVNCVSPGAVATDMLNAGRSEASLEELRVAPVLERLGRTEDIAPLVSFLASDEGEWVNGQVIRIDGGTVI</sequence>
<dbReference type="InterPro" id="IPR057326">
    <property type="entry name" value="KR_dom"/>
</dbReference>
<evidence type="ECO:0000256" key="1">
    <source>
        <dbReference type="ARBA" id="ARBA00006484"/>
    </source>
</evidence>
<dbReference type="PRINTS" id="PR00080">
    <property type="entry name" value="SDRFAMILY"/>
</dbReference>
<dbReference type="PRINTS" id="PR00081">
    <property type="entry name" value="GDHRDH"/>
</dbReference>
<keyword evidence="2" id="KW-0560">Oxidoreductase</keyword>
<keyword evidence="5" id="KW-1185">Reference proteome</keyword>